<dbReference type="AlphaFoldDB" id="A0AA39P184"/>
<evidence type="ECO:0000313" key="7">
    <source>
        <dbReference type="Proteomes" id="UP001175228"/>
    </source>
</evidence>
<feature type="domain" description="HMG box" evidence="5">
    <location>
        <begin position="75"/>
        <end position="134"/>
    </location>
</feature>
<dbReference type="PROSITE" id="PS50118">
    <property type="entry name" value="HMG_BOX_2"/>
    <property type="match status" value="1"/>
</dbReference>
<dbReference type="GO" id="GO:0000978">
    <property type="term" value="F:RNA polymerase II cis-regulatory region sequence-specific DNA binding"/>
    <property type="evidence" value="ECO:0007669"/>
    <property type="project" value="TreeGrafter"/>
</dbReference>
<name>A0AA39P184_9AGAR</name>
<evidence type="ECO:0000259" key="5">
    <source>
        <dbReference type="PROSITE" id="PS50118"/>
    </source>
</evidence>
<evidence type="ECO:0000313" key="6">
    <source>
        <dbReference type="EMBL" id="KAK0475681.1"/>
    </source>
</evidence>
<dbReference type="SUPFAM" id="SSF47095">
    <property type="entry name" value="HMG-box"/>
    <property type="match status" value="1"/>
</dbReference>
<dbReference type="InterPro" id="IPR051356">
    <property type="entry name" value="SOX/SOX-like_TF"/>
</dbReference>
<comment type="caution">
    <text evidence="6">The sequence shown here is derived from an EMBL/GenBank/DDBJ whole genome shotgun (WGS) entry which is preliminary data.</text>
</comment>
<evidence type="ECO:0000256" key="3">
    <source>
        <dbReference type="PROSITE-ProRule" id="PRU00267"/>
    </source>
</evidence>
<reference evidence="6" key="1">
    <citation type="submission" date="2023-06" db="EMBL/GenBank/DDBJ databases">
        <authorList>
            <consortium name="Lawrence Berkeley National Laboratory"/>
            <person name="Ahrendt S."/>
            <person name="Sahu N."/>
            <person name="Indic B."/>
            <person name="Wong-Bajracharya J."/>
            <person name="Merenyi Z."/>
            <person name="Ke H.-M."/>
            <person name="Monk M."/>
            <person name="Kocsube S."/>
            <person name="Drula E."/>
            <person name="Lipzen A."/>
            <person name="Balint B."/>
            <person name="Henrissat B."/>
            <person name="Andreopoulos B."/>
            <person name="Martin F.M."/>
            <person name="Harder C.B."/>
            <person name="Rigling D."/>
            <person name="Ford K.L."/>
            <person name="Foster G.D."/>
            <person name="Pangilinan J."/>
            <person name="Papanicolaou A."/>
            <person name="Barry K."/>
            <person name="LaButti K."/>
            <person name="Viragh M."/>
            <person name="Koriabine M."/>
            <person name="Yan M."/>
            <person name="Riley R."/>
            <person name="Champramary S."/>
            <person name="Plett K.L."/>
            <person name="Tsai I.J."/>
            <person name="Slot J."/>
            <person name="Sipos G."/>
            <person name="Plett J."/>
            <person name="Nagy L.G."/>
            <person name="Grigoriev I.V."/>
        </authorList>
    </citation>
    <scope>NUCLEOTIDE SEQUENCE</scope>
    <source>
        <strain evidence="6">HWK02</strain>
    </source>
</reference>
<dbReference type="InterPro" id="IPR009071">
    <property type="entry name" value="HMG_box_dom"/>
</dbReference>
<evidence type="ECO:0000256" key="2">
    <source>
        <dbReference type="ARBA" id="ARBA00023242"/>
    </source>
</evidence>
<sequence length="134" mass="15430">MSSFVHSHQYSNEHNAYAYASRPQQYVFKIITSPYPGTAPLTPEFIENPSPSPSSSSHSDESTSSNNSSQKKDHIPRPLNCYFIFRKDVVDKKMIPKGAEHDSRHLSWIIGHLWKNLSEGEKAHYYRHAVEERK</sequence>
<keyword evidence="7" id="KW-1185">Reference proteome</keyword>
<evidence type="ECO:0000256" key="4">
    <source>
        <dbReference type="SAM" id="MobiDB-lite"/>
    </source>
</evidence>
<dbReference type="Proteomes" id="UP001175228">
    <property type="component" value="Unassembled WGS sequence"/>
</dbReference>
<organism evidence="6 7">
    <name type="scientific">Armillaria luteobubalina</name>
    <dbReference type="NCBI Taxonomy" id="153913"/>
    <lineage>
        <taxon>Eukaryota</taxon>
        <taxon>Fungi</taxon>
        <taxon>Dikarya</taxon>
        <taxon>Basidiomycota</taxon>
        <taxon>Agaricomycotina</taxon>
        <taxon>Agaricomycetes</taxon>
        <taxon>Agaricomycetidae</taxon>
        <taxon>Agaricales</taxon>
        <taxon>Marasmiineae</taxon>
        <taxon>Physalacriaceae</taxon>
        <taxon>Armillaria</taxon>
    </lineage>
</organism>
<dbReference type="GO" id="GO:0000981">
    <property type="term" value="F:DNA-binding transcription factor activity, RNA polymerase II-specific"/>
    <property type="evidence" value="ECO:0007669"/>
    <property type="project" value="TreeGrafter"/>
</dbReference>
<dbReference type="PANTHER" id="PTHR45789">
    <property type="entry name" value="FI18025P1"/>
    <property type="match status" value="1"/>
</dbReference>
<keyword evidence="1 3" id="KW-0238">DNA-binding</keyword>
<dbReference type="GO" id="GO:0005634">
    <property type="term" value="C:nucleus"/>
    <property type="evidence" value="ECO:0007669"/>
    <property type="project" value="UniProtKB-UniRule"/>
</dbReference>
<dbReference type="PANTHER" id="PTHR45789:SF2">
    <property type="entry name" value="FI18025P1"/>
    <property type="match status" value="1"/>
</dbReference>
<protein>
    <recommendedName>
        <fullName evidence="5">HMG box domain-containing protein</fullName>
    </recommendedName>
</protein>
<keyword evidence="2 3" id="KW-0539">Nucleus</keyword>
<proteinExistence type="predicted"/>
<evidence type="ECO:0000256" key="1">
    <source>
        <dbReference type="ARBA" id="ARBA00023125"/>
    </source>
</evidence>
<dbReference type="EMBL" id="JAUEPU010000145">
    <property type="protein sequence ID" value="KAK0475681.1"/>
    <property type="molecule type" value="Genomic_DNA"/>
</dbReference>
<feature type="compositionally biased region" description="Low complexity" evidence="4">
    <location>
        <begin position="53"/>
        <end position="69"/>
    </location>
</feature>
<dbReference type="Pfam" id="PF00505">
    <property type="entry name" value="HMG_box"/>
    <property type="match status" value="1"/>
</dbReference>
<dbReference type="InterPro" id="IPR036910">
    <property type="entry name" value="HMG_box_dom_sf"/>
</dbReference>
<gene>
    <name evidence="6" type="ORF">EDD18DRAFT_1366923</name>
</gene>
<accession>A0AA39P184</accession>
<feature type="DNA-binding region" description="HMG box" evidence="3">
    <location>
        <begin position="75"/>
        <end position="134"/>
    </location>
</feature>
<dbReference type="Gene3D" id="1.10.30.10">
    <property type="entry name" value="High mobility group box domain"/>
    <property type="match status" value="1"/>
</dbReference>
<feature type="region of interest" description="Disordered" evidence="4">
    <location>
        <begin position="39"/>
        <end position="75"/>
    </location>
</feature>